<reference evidence="2 4" key="1">
    <citation type="submission" date="2017-09" db="EMBL/GenBank/DDBJ databases">
        <title>FDA dAtabase for Regulatory Grade micrObial Sequences (FDA-ARGOS): Supporting development and validation of Infectious Disease Dx tests.</title>
        <authorList>
            <person name="Minogue T."/>
            <person name="Wolcott M."/>
            <person name="Wasieloski L."/>
            <person name="Aguilar W."/>
            <person name="Moore D."/>
            <person name="Tallon L."/>
            <person name="Sadzewicz L."/>
            <person name="Ott S."/>
            <person name="Zhao X."/>
            <person name="Nagaraj S."/>
            <person name="Vavikolanu K."/>
            <person name="Aluvathingal J."/>
            <person name="Nadendla S."/>
            <person name="Sichtig H."/>
        </authorList>
    </citation>
    <scope>NUCLEOTIDE SEQUENCE [LARGE SCALE GENOMIC DNA]</scope>
    <source>
        <strain evidence="2 4">FDAARGOS_392</strain>
    </source>
</reference>
<dbReference type="RefSeq" id="WP_061278081.1">
    <property type="nucleotide sequence ID" value="NZ_CP023525.1"/>
</dbReference>
<name>A0A291DU50_9ENTR</name>
<gene>
    <name evidence="2" type="ORF">CO704_04145</name>
    <name evidence="3" type="ORF">NCTC12120_03832</name>
</gene>
<feature type="transmembrane region" description="Helical" evidence="1">
    <location>
        <begin position="157"/>
        <end position="179"/>
    </location>
</feature>
<dbReference type="EMBL" id="UAVU01000003">
    <property type="protein sequence ID" value="SQA99896.1"/>
    <property type="molecule type" value="Genomic_DNA"/>
</dbReference>
<proteinExistence type="predicted"/>
<evidence type="ECO:0000313" key="4">
    <source>
        <dbReference type="Proteomes" id="UP000217979"/>
    </source>
</evidence>
<dbReference type="Proteomes" id="UP000251197">
    <property type="component" value="Unassembled WGS sequence"/>
</dbReference>
<dbReference type="Proteomes" id="UP000217979">
    <property type="component" value="Chromosome"/>
</dbReference>
<protein>
    <submittedName>
        <fullName evidence="2">Uncharacterized protein</fullName>
    </submittedName>
</protein>
<feature type="transmembrane region" description="Helical" evidence="1">
    <location>
        <begin position="61"/>
        <end position="82"/>
    </location>
</feature>
<feature type="transmembrane region" description="Helical" evidence="1">
    <location>
        <begin position="88"/>
        <end position="107"/>
    </location>
</feature>
<evidence type="ECO:0000313" key="5">
    <source>
        <dbReference type="Proteomes" id="UP000251197"/>
    </source>
</evidence>
<keyword evidence="1" id="KW-0812">Transmembrane</keyword>
<keyword evidence="1" id="KW-0472">Membrane</keyword>
<feature type="transmembrane region" description="Helical" evidence="1">
    <location>
        <begin position="119"/>
        <end position="137"/>
    </location>
</feature>
<sequence length="200" mass="22742">MSDKIMATPTCESKKIGDVKLKGSIDGIEIQCNVDFTYQMVKNGETPPPTELPKKLKAIHYFIYFVLPLLLIIVLFFIDAIFKTNSRLVLFFLPIIFGFILYAMYTNSPTTDPIYIKKLIDVITLISSTITACLLLFKTIEINNPWLDRLCALKNGSVPEVILFLIVFACVYMVIWIFATSATMKFLFGINDLIAYKKNN</sequence>
<dbReference type="EMBL" id="CP023525">
    <property type="protein sequence ID" value="ATF91334.1"/>
    <property type="molecule type" value="Genomic_DNA"/>
</dbReference>
<reference evidence="3 5" key="2">
    <citation type="submission" date="2018-06" db="EMBL/GenBank/DDBJ databases">
        <authorList>
            <consortium name="Pathogen Informatics"/>
            <person name="Doyle S."/>
        </authorList>
    </citation>
    <scope>NUCLEOTIDE SEQUENCE [LARGE SCALE GENOMIC DNA]</scope>
    <source>
        <strain evidence="3 5">NCTC12120</strain>
    </source>
</reference>
<evidence type="ECO:0000256" key="1">
    <source>
        <dbReference type="SAM" id="Phobius"/>
    </source>
</evidence>
<organism evidence="2 4">
    <name type="scientific">Cedecea neteri</name>
    <dbReference type="NCBI Taxonomy" id="158822"/>
    <lineage>
        <taxon>Bacteria</taxon>
        <taxon>Pseudomonadati</taxon>
        <taxon>Pseudomonadota</taxon>
        <taxon>Gammaproteobacteria</taxon>
        <taxon>Enterobacterales</taxon>
        <taxon>Enterobacteriaceae</taxon>
        <taxon>Cedecea</taxon>
    </lineage>
</organism>
<evidence type="ECO:0000313" key="2">
    <source>
        <dbReference type="EMBL" id="ATF91334.1"/>
    </source>
</evidence>
<evidence type="ECO:0000313" key="3">
    <source>
        <dbReference type="EMBL" id="SQA99896.1"/>
    </source>
</evidence>
<accession>A0A291DU50</accession>
<dbReference type="AlphaFoldDB" id="A0A291DU50"/>
<keyword evidence="1" id="KW-1133">Transmembrane helix</keyword>